<keyword evidence="4" id="KW-0665">Pyrimidine biosynthesis</keyword>
<dbReference type="GO" id="GO:0044205">
    <property type="term" value="P:'de novo' UMP biosynthetic process"/>
    <property type="evidence" value="ECO:0007669"/>
    <property type="project" value="UniProtKB-UniPathway"/>
</dbReference>
<comment type="pathway">
    <text evidence="1">Pyrimidine metabolism; UMP biosynthesis via de novo pathway; UMP from orotate: step 2/2.</text>
</comment>
<dbReference type="InterPro" id="IPR013785">
    <property type="entry name" value="Aldolase_TIM"/>
</dbReference>
<dbReference type="InterPro" id="IPR011995">
    <property type="entry name" value="OMPdecase_type-2"/>
</dbReference>
<accession>A0A160KSJ8</accession>
<evidence type="ECO:0000256" key="1">
    <source>
        <dbReference type="ARBA" id="ARBA00004861"/>
    </source>
</evidence>
<evidence type="ECO:0000256" key="3">
    <source>
        <dbReference type="ARBA" id="ARBA00022793"/>
    </source>
</evidence>
<dbReference type="AlphaFoldDB" id="A0A160KSJ8"/>
<sequence>MITRAVGAASFGSRLEAAFAAHGQLCVGIDPHSFLLDAWGLADDAGGLERFGRTVVDAAAGRAGIVKPQVAFFERHGSAGYAALERVLADARAAGLLVIADVKRGDIGTSATAYAEAWLRPGSPLEADAMTAAAYQGLGSLGGMLTLAEEAGKGVFVLAATSNPEARLVQRALVQDGDRAGTTVAHAVVADVASWNDAHARAPIGSVGVVLGATVALSDFGIGTDEPLHPALPVLAPGFGHQGAAVADAQRLFGAWSAATIVSESRSVLGAGPSGIAAEIARRATDIQETLVR</sequence>
<keyword evidence="5" id="KW-0456">Lyase</keyword>
<dbReference type="EMBL" id="CP015515">
    <property type="protein sequence ID" value="AND16344.1"/>
    <property type="molecule type" value="Genomic_DNA"/>
</dbReference>
<protein>
    <recommendedName>
        <fullName evidence="7">Orotidine-5'-phosphate decarboxylase</fullName>
        <ecNumber evidence="7">4.1.1.23</ecNumber>
    </recommendedName>
</protein>
<dbReference type="Pfam" id="PF00215">
    <property type="entry name" value="OMPdecase"/>
    <property type="match status" value="1"/>
</dbReference>
<dbReference type="InterPro" id="IPR001754">
    <property type="entry name" value="OMPdeCOase_dom"/>
</dbReference>
<comment type="similarity">
    <text evidence="2">Belongs to the OMP decarboxylase family. Type 2 subfamily.</text>
</comment>
<evidence type="ECO:0000256" key="7">
    <source>
        <dbReference type="NCBIfam" id="TIGR02127"/>
    </source>
</evidence>
<comment type="catalytic activity">
    <reaction evidence="6">
        <text>orotidine 5'-phosphate + H(+) = UMP + CO2</text>
        <dbReference type="Rhea" id="RHEA:11596"/>
        <dbReference type="ChEBI" id="CHEBI:15378"/>
        <dbReference type="ChEBI" id="CHEBI:16526"/>
        <dbReference type="ChEBI" id="CHEBI:57538"/>
        <dbReference type="ChEBI" id="CHEBI:57865"/>
        <dbReference type="EC" id="4.1.1.23"/>
    </reaction>
</comment>
<dbReference type="PANTHER" id="PTHR43375:SF1">
    <property type="entry name" value="OROTIDINE 5'-PHOSPHATE DECARBOXYLASE"/>
    <property type="match status" value="1"/>
</dbReference>
<gene>
    <name evidence="9" type="ORF">A6122_1197</name>
</gene>
<dbReference type="RefSeq" id="WP_373408454.1">
    <property type="nucleotide sequence ID" value="NZ_CP015515.1"/>
</dbReference>
<dbReference type="KEGG" id="rtn:A6122_1197"/>
<feature type="domain" description="Orotidine 5'-phosphate decarboxylase" evidence="8">
    <location>
        <begin position="24"/>
        <end position="280"/>
    </location>
</feature>
<evidence type="ECO:0000313" key="10">
    <source>
        <dbReference type="Proteomes" id="UP000077071"/>
    </source>
</evidence>
<dbReference type="Gene3D" id="3.20.20.70">
    <property type="entry name" value="Aldolase class I"/>
    <property type="match status" value="1"/>
</dbReference>
<evidence type="ECO:0000256" key="6">
    <source>
        <dbReference type="ARBA" id="ARBA00049157"/>
    </source>
</evidence>
<dbReference type="EC" id="4.1.1.23" evidence="7"/>
<evidence type="ECO:0000256" key="4">
    <source>
        <dbReference type="ARBA" id="ARBA00022975"/>
    </source>
</evidence>
<dbReference type="SUPFAM" id="SSF51366">
    <property type="entry name" value="Ribulose-phoshate binding barrel"/>
    <property type="match status" value="1"/>
</dbReference>
<evidence type="ECO:0000259" key="8">
    <source>
        <dbReference type="SMART" id="SM00934"/>
    </source>
</evidence>
<dbReference type="UniPathway" id="UPA00070">
    <property type="reaction ID" value="UER00120"/>
</dbReference>
<dbReference type="InterPro" id="IPR011060">
    <property type="entry name" value="RibuloseP-bd_barrel"/>
</dbReference>
<proteinExistence type="inferred from homology"/>
<evidence type="ECO:0000313" key="9">
    <source>
        <dbReference type="EMBL" id="AND16344.1"/>
    </source>
</evidence>
<organism evidence="9 10">
    <name type="scientific">Rathayibacter tritici</name>
    <dbReference type="NCBI Taxonomy" id="33888"/>
    <lineage>
        <taxon>Bacteria</taxon>
        <taxon>Bacillati</taxon>
        <taxon>Actinomycetota</taxon>
        <taxon>Actinomycetes</taxon>
        <taxon>Micrococcales</taxon>
        <taxon>Microbacteriaceae</taxon>
        <taxon>Rathayibacter</taxon>
    </lineage>
</organism>
<dbReference type="PANTHER" id="PTHR43375">
    <property type="entry name" value="OROTIDINE 5'-PHOSPHATE DECARBOXYLASE"/>
    <property type="match status" value="1"/>
</dbReference>
<name>A0A160KSJ8_9MICO</name>
<dbReference type="SMART" id="SM00934">
    <property type="entry name" value="OMPdecase"/>
    <property type="match status" value="1"/>
</dbReference>
<dbReference type="Proteomes" id="UP000077071">
    <property type="component" value="Chromosome"/>
</dbReference>
<evidence type="ECO:0000256" key="5">
    <source>
        <dbReference type="ARBA" id="ARBA00023239"/>
    </source>
</evidence>
<evidence type="ECO:0000256" key="2">
    <source>
        <dbReference type="ARBA" id="ARBA00008847"/>
    </source>
</evidence>
<dbReference type="STRING" id="33888.A6122_1197"/>
<dbReference type="NCBIfam" id="TIGR02127">
    <property type="entry name" value="pyrF_sub2"/>
    <property type="match status" value="1"/>
</dbReference>
<dbReference type="PATRIC" id="fig|33888.3.peg.1319"/>
<keyword evidence="10" id="KW-1185">Reference proteome</keyword>
<dbReference type="GO" id="GO:0006207">
    <property type="term" value="P:'de novo' pyrimidine nucleobase biosynthetic process"/>
    <property type="evidence" value="ECO:0007669"/>
    <property type="project" value="InterPro"/>
</dbReference>
<keyword evidence="3" id="KW-0210">Decarboxylase</keyword>
<dbReference type="GO" id="GO:0004590">
    <property type="term" value="F:orotidine-5'-phosphate decarboxylase activity"/>
    <property type="evidence" value="ECO:0007669"/>
    <property type="project" value="UniProtKB-UniRule"/>
</dbReference>
<reference evidence="9 10" key="1">
    <citation type="submission" date="2016-05" db="EMBL/GenBank/DDBJ databases">
        <title>Complete genome sequence of Rathayibacter tritici NCPPB 1953.</title>
        <authorList>
            <person name="Park J."/>
            <person name="Lee H.-H."/>
            <person name="Lee S.-W."/>
            <person name="Seo Y.-S."/>
        </authorList>
    </citation>
    <scope>NUCLEOTIDE SEQUENCE [LARGE SCALE GENOMIC DNA]</scope>
    <source>
        <strain evidence="9 10">NCPPB 1953</strain>
    </source>
</reference>
<dbReference type="CDD" id="cd04725">
    <property type="entry name" value="OMP_decarboxylase_like"/>
    <property type="match status" value="1"/>
</dbReference>